<proteinExistence type="predicted"/>
<evidence type="ECO:0000313" key="1">
    <source>
        <dbReference type="EMBL" id="KAK3717468.1"/>
    </source>
</evidence>
<accession>A0ACC3NI33</accession>
<sequence>MAIGRLYYTIASLLCCALYAATHYEPWPEKGFRPHSGFGNRWKYKYKKEREAEARKAAREAEEEARRIAREASEEARRVARQAAEGEAREYAELNAPRYPPSSRTGKSTGLDDGGEFWREKARRRARDPRRGRERERDGRGGGGGARDSGGDECHGDDAQSKVANGDVIEARPRLGTLHKRRASASPEKFNTGRFEPLPLRTNVEKPPTKKTRIEANVEITYDAVGTPRLHSFLTVPSNQALSTDLHTPANPPSPATLPPTPTPTPQKIITTPQLLNSSRPSVSKRKFSLIHSICRDNSLLLHLVSFLTIPSLLSLYAISKPFHWLFNRHHTAFILSIMRTWAPSADKIYPWRCYKSLCVKDPSKRQKVRLEGRESEVNKRWDDLRDVPSLRWLQMVVYREGVCRDMLIQLQCQGLRCPPGTLGALKRIWFILDLPLNAHRIALIHNREYITDDALHYMTFFLLRVDMLFTDPVQPAYPINHPNQRLHPNKYGGAEPSGVPLRKMLLAERQLTPLWRVVRGWSWDPADPQRPLTRLDILRLWIRHKYTPPLNTPDAVKKDTIMGIPWYEVGTASLERTGVSFHDLGNGKTVALSHPSIAGTGLSEDKQRQILYPHRRQIKVGAEKPREVLLRPDELVTRESVKRKLRMHRKWAQMMLWGFCDPVGKNIPIWSEEDMLRGLKGLPPKGFEEEMRKRKAAAAAAAEAGGEGEGKGKIEEM</sequence>
<dbReference type="EMBL" id="JAUTXU010000037">
    <property type="protein sequence ID" value="KAK3717468.1"/>
    <property type="molecule type" value="Genomic_DNA"/>
</dbReference>
<comment type="caution">
    <text evidence="1">The sequence shown here is derived from an EMBL/GenBank/DDBJ whole genome shotgun (WGS) entry which is preliminary data.</text>
</comment>
<dbReference type="Proteomes" id="UP001281147">
    <property type="component" value="Unassembled WGS sequence"/>
</dbReference>
<organism evidence="1 2">
    <name type="scientific">Vermiconidia calcicola</name>
    <dbReference type="NCBI Taxonomy" id="1690605"/>
    <lineage>
        <taxon>Eukaryota</taxon>
        <taxon>Fungi</taxon>
        <taxon>Dikarya</taxon>
        <taxon>Ascomycota</taxon>
        <taxon>Pezizomycotina</taxon>
        <taxon>Dothideomycetes</taxon>
        <taxon>Dothideomycetidae</taxon>
        <taxon>Mycosphaerellales</taxon>
        <taxon>Extremaceae</taxon>
        <taxon>Vermiconidia</taxon>
    </lineage>
</organism>
<gene>
    <name evidence="1" type="ORF">LTR37_005858</name>
</gene>
<reference evidence="1" key="1">
    <citation type="submission" date="2023-07" db="EMBL/GenBank/DDBJ databases">
        <title>Black Yeasts Isolated from many extreme environments.</title>
        <authorList>
            <person name="Coleine C."/>
            <person name="Stajich J.E."/>
            <person name="Selbmann L."/>
        </authorList>
    </citation>
    <scope>NUCLEOTIDE SEQUENCE</scope>
    <source>
        <strain evidence="1">CCFEE 5714</strain>
    </source>
</reference>
<name>A0ACC3NI33_9PEZI</name>
<protein>
    <submittedName>
        <fullName evidence="1">Uncharacterized protein</fullName>
    </submittedName>
</protein>
<keyword evidence="2" id="KW-1185">Reference proteome</keyword>
<evidence type="ECO:0000313" key="2">
    <source>
        <dbReference type="Proteomes" id="UP001281147"/>
    </source>
</evidence>